<reference evidence="2 3" key="1">
    <citation type="submission" date="2019-02" db="EMBL/GenBank/DDBJ databases">
        <title>Genome sequencing of the rare red list fungi Antrodiella citrinella (Flaviporus citrinellus).</title>
        <authorList>
            <person name="Buettner E."/>
            <person name="Kellner H."/>
        </authorList>
    </citation>
    <scope>NUCLEOTIDE SEQUENCE [LARGE SCALE GENOMIC DNA]</scope>
    <source>
        <strain evidence="2 3">DSM 108506</strain>
    </source>
</reference>
<protein>
    <recommendedName>
        <fullName evidence="1">DUF6589 domain-containing protein</fullName>
    </recommendedName>
</protein>
<gene>
    <name evidence="2" type="ORF">EUX98_g8113</name>
</gene>
<keyword evidence="3" id="KW-1185">Reference proteome</keyword>
<accession>A0A4S4MDX2</accession>
<proteinExistence type="predicted"/>
<dbReference type="OrthoDB" id="4743193at2759"/>
<name>A0A4S4MDX2_9APHY</name>
<sequence length="422" mass="48117">MDINQSTADGQSQIIENLFSQANIGDPADTPGVEDIGEHVIFMHGDLGTGERLHSVKKSRSIESTRVRRLQPVVFVMGLFHLQMSAADAIWKMFIEPTRLRTDPDGLYQHACRARPHESGKIGSKPGFRLMHDLIYQCGNARMLDVWRVEAQKRNRSHTSLSDFAASKPTWDYIVAMSLKLVESYLDKPFAKDKLYRNNSLILARLLQYMELSHAMKHGDIGRVQETFMHWVAVFKTVGKHKYATELITIMNNLKYVFPPRMAYAFLMNWLCNPTGKPDGFRAIDWVVELMNLFTKVVYGSSGYTRTLLLIIKQSPLIETFRKIHTLMQDNFHLLHRSVRHAPPNIQNTITALRELLEKTNGHLFSPDRIEGLTVSLMDHYSDGMYKLQTTPIGKKGGLVIDGEADEEMGIEEELDIDDLEA</sequence>
<dbReference type="InterPro" id="IPR046496">
    <property type="entry name" value="DUF6589"/>
</dbReference>
<comment type="caution">
    <text evidence="2">The sequence shown here is derived from an EMBL/GenBank/DDBJ whole genome shotgun (WGS) entry which is preliminary data.</text>
</comment>
<dbReference type="AlphaFoldDB" id="A0A4S4MDX2"/>
<dbReference type="Pfam" id="PF20231">
    <property type="entry name" value="DUF6589"/>
    <property type="match status" value="1"/>
</dbReference>
<evidence type="ECO:0000313" key="3">
    <source>
        <dbReference type="Proteomes" id="UP000308730"/>
    </source>
</evidence>
<organism evidence="2 3">
    <name type="scientific">Antrodiella citrinella</name>
    <dbReference type="NCBI Taxonomy" id="2447956"/>
    <lineage>
        <taxon>Eukaryota</taxon>
        <taxon>Fungi</taxon>
        <taxon>Dikarya</taxon>
        <taxon>Basidiomycota</taxon>
        <taxon>Agaricomycotina</taxon>
        <taxon>Agaricomycetes</taxon>
        <taxon>Polyporales</taxon>
        <taxon>Steccherinaceae</taxon>
        <taxon>Antrodiella</taxon>
    </lineage>
</organism>
<evidence type="ECO:0000313" key="2">
    <source>
        <dbReference type="EMBL" id="THH23068.1"/>
    </source>
</evidence>
<dbReference type="Proteomes" id="UP000308730">
    <property type="component" value="Unassembled WGS sequence"/>
</dbReference>
<dbReference type="EMBL" id="SGPM01000400">
    <property type="protein sequence ID" value="THH23068.1"/>
    <property type="molecule type" value="Genomic_DNA"/>
</dbReference>
<evidence type="ECO:0000259" key="1">
    <source>
        <dbReference type="Pfam" id="PF20231"/>
    </source>
</evidence>
<feature type="domain" description="DUF6589" evidence="1">
    <location>
        <begin position="1"/>
        <end position="341"/>
    </location>
</feature>